<organism evidence="2">
    <name type="scientific">Nonomuraea gerenzanensis</name>
    <dbReference type="NCBI Taxonomy" id="93944"/>
    <lineage>
        <taxon>Bacteria</taxon>
        <taxon>Bacillati</taxon>
        <taxon>Actinomycetota</taxon>
        <taxon>Actinomycetes</taxon>
        <taxon>Streptosporangiales</taxon>
        <taxon>Streptosporangiaceae</taxon>
        <taxon>Nonomuraea</taxon>
    </lineage>
</organism>
<accession>A0A1M4E1E7</accession>
<evidence type="ECO:0000256" key="1">
    <source>
        <dbReference type="SAM" id="Phobius"/>
    </source>
</evidence>
<dbReference type="GO" id="GO:0140359">
    <property type="term" value="F:ABC-type transporter activity"/>
    <property type="evidence" value="ECO:0007669"/>
    <property type="project" value="InterPro"/>
</dbReference>
<keyword evidence="1 2" id="KW-0812">Transmembrane</keyword>
<feature type="transmembrane region" description="Helical" evidence="1">
    <location>
        <begin position="336"/>
        <end position="354"/>
    </location>
</feature>
<sequence length="359" mass="38761">MIWLAWRQFRAAAVMTALTLGVLAAVLAVSHVPLSVQYGEALAACGGRSGTCAHFLERFFDEHRVPFLGVTAAALVLPALVGLFWGAPLVTRELEAGTHLLVWSQSTSRARWLAVKLALIGGAAAVAGGLMSLMVTWWATELDRAATDLPLMGPLVFTGRGVAPLAYAAFAFALGVAVGMFVRRPQPAMAVTLVLFTAVQVAVPLLVRPHLLPPARATYELTSENVDQLLRKHDGTLTVVLNDRVPGDPAAWTLSSRLIGPSASASTGVLSGLAPSDHAVAPMGAAASPCHLQAQPDERPEQRRDTCLDEINRLGYRQDVTFHPSSRFWALQWFETGIYVVLTLGLMGWCLWLIRRRQF</sequence>
<dbReference type="GO" id="GO:0005886">
    <property type="term" value="C:plasma membrane"/>
    <property type="evidence" value="ECO:0007669"/>
    <property type="project" value="UniProtKB-SubCell"/>
</dbReference>
<name>A0A1M4E1E7_9ACTN</name>
<dbReference type="RefSeq" id="WP_225271857.1">
    <property type="nucleotide sequence ID" value="NZ_CP084058.1"/>
</dbReference>
<dbReference type="EMBL" id="LT559118">
    <property type="protein sequence ID" value="SBO92603.1"/>
    <property type="molecule type" value="Genomic_DNA"/>
</dbReference>
<feature type="transmembrane region" description="Helical" evidence="1">
    <location>
        <begin position="112"/>
        <end position="139"/>
    </location>
</feature>
<evidence type="ECO:0000313" key="2">
    <source>
        <dbReference type="EMBL" id="SBO92603.1"/>
    </source>
</evidence>
<gene>
    <name evidence="2" type="ORF">BN4615_P2117</name>
</gene>
<keyword evidence="1" id="KW-0472">Membrane</keyword>
<dbReference type="AlphaFoldDB" id="A0A1M4E1E7"/>
<protein>
    <submittedName>
        <fullName evidence="2">Putative transmembrane transport protein</fullName>
    </submittedName>
</protein>
<reference evidence="2" key="1">
    <citation type="submission" date="2016-04" db="EMBL/GenBank/DDBJ databases">
        <authorList>
            <person name="Evans L.H."/>
            <person name="Alamgir A."/>
            <person name="Owens N."/>
            <person name="Weber N.D."/>
            <person name="Virtaneva K."/>
            <person name="Barbian K."/>
            <person name="Babar A."/>
            <person name="Rosenke K."/>
        </authorList>
    </citation>
    <scope>NUCLEOTIDE SEQUENCE</scope>
    <source>
        <strain evidence="2">Nono1</strain>
    </source>
</reference>
<keyword evidence="1" id="KW-1133">Transmembrane helix</keyword>
<proteinExistence type="predicted"/>
<feature type="transmembrane region" description="Helical" evidence="1">
    <location>
        <begin position="189"/>
        <end position="207"/>
    </location>
</feature>
<dbReference type="Pfam" id="PF12679">
    <property type="entry name" value="ABC2_membrane_2"/>
    <property type="match status" value="1"/>
</dbReference>
<feature type="transmembrane region" description="Helical" evidence="1">
    <location>
        <begin position="67"/>
        <end position="91"/>
    </location>
</feature>
<feature type="transmembrane region" description="Helical" evidence="1">
    <location>
        <begin position="159"/>
        <end position="182"/>
    </location>
</feature>